<dbReference type="Proteomes" id="UP000327118">
    <property type="component" value="Unassembled WGS sequence"/>
</dbReference>
<evidence type="ECO:0000313" key="2">
    <source>
        <dbReference type="EMBL" id="KAE8348739.1"/>
    </source>
</evidence>
<reference evidence="3" key="1">
    <citation type="submission" date="2019-04" db="EMBL/GenBank/DDBJ databases">
        <title>Friends and foes A comparative genomics studyof 23 Aspergillus species from section Flavi.</title>
        <authorList>
            <consortium name="DOE Joint Genome Institute"/>
            <person name="Kjaerbolling I."/>
            <person name="Vesth T."/>
            <person name="Frisvad J.C."/>
            <person name="Nybo J.L."/>
            <person name="Theobald S."/>
            <person name="Kildgaard S."/>
            <person name="Isbrandt T."/>
            <person name="Kuo A."/>
            <person name="Sato A."/>
            <person name="Lyhne E.K."/>
            <person name="Kogle M.E."/>
            <person name="Wiebenga A."/>
            <person name="Kun R.S."/>
            <person name="Lubbers R.J."/>
            <person name="Makela M.R."/>
            <person name="Barry K."/>
            <person name="Chovatia M."/>
            <person name="Clum A."/>
            <person name="Daum C."/>
            <person name="Haridas S."/>
            <person name="He G."/>
            <person name="LaButti K."/>
            <person name="Lipzen A."/>
            <person name="Mondo S."/>
            <person name="Riley R."/>
            <person name="Salamov A."/>
            <person name="Simmons B.A."/>
            <person name="Magnuson J.K."/>
            <person name="Henrissat B."/>
            <person name="Mortensen U.H."/>
            <person name="Larsen T.O."/>
            <person name="Devries R.P."/>
            <person name="Grigoriev I.V."/>
            <person name="Machida M."/>
            <person name="Baker S.E."/>
            <person name="Andersen M.R."/>
        </authorList>
    </citation>
    <scope>NUCLEOTIDE SEQUENCE [LARGE SCALE GENOMIC DNA]</scope>
    <source>
        <strain evidence="3">CBS 553.77</strain>
    </source>
</reference>
<dbReference type="EMBL" id="ML739409">
    <property type="protein sequence ID" value="KAE8348739.1"/>
    <property type="molecule type" value="Genomic_DNA"/>
</dbReference>
<evidence type="ECO:0000313" key="3">
    <source>
        <dbReference type="Proteomes" id="UP000327118"/>
    </source>
</evidence>
<evidence type="ECO:0000256" key="1">
    <source>
        <dbReference type="SAM" id="Phobius"/>
    </source>
</evidence>
<feature type="transmembrane region" description="Helical" evidence="1">
    <location>
        <begin position="39"/>
        <end position="59"/>
    </location>
</feature>
<proteinExistence type="predicted"/>
<keyword evidence="1" id="KW-0812">Transmembrane</keyword>
<organism evidence="2 3">
    <name type="scientific">Aspergillus coremiiformis</name>
    <dbReference type="NCBI Taxonomy" id="138285"/>
    <lineage>
        <taxon>Eukaryota</taxon>
        <taxon>Fungi</taxon>
        <taxon>Dikarya</taxon>
        <taxon>Ascomycota</taxon>
        <taxon>Pezizomycotina</taxon>
        <taxon>Eurotiomycetes</taxon>
        <taxon>Eurotiomycetidae</taxon>
        <taxon>Eurotiales</taxon>
        <taxon>Aspergillaceae</taxon>
        <taxon>Aspergillus</taxon>
        <taxon>Aspergillus subgen. Circumdati</taxon>
    </lineage>
</organism>
<dbReference type="AlphaFoldDB" id="A0A5N6YWG8"/>
<accession>A0A5N6YWG8</accession>
<name>A0A5N6YWG8_9EURO</name>
<feature type="transmembrane region" description="Helical" evidence="1">
    <location>
        <begin position="7"/>
        <end position="27"/>
    </location>
</feature>
<keyword evidence="3" id="KW-1185">Reference proteome</keyword>
<sequence>MYPYLWHIRLCACLPYPSLLVLWLWSYLFTTPPALPPPLPPTLAIFVVLPNSTFLFPNYPKSLTSLHS</sequence>
<gene>
    <name evidence="2" type="ORF">BDV28DRAFT_142823</name>
</gene>
<keyword evidence="1" id="KW-0472">Membrane</keyword>
<keyword evidence="1" id="KW-1133">Transmembrane helix</keyword>
<protein>
    <submittedName>
        <fullName evidence="2">Uncharacterized protein</fullName>
    </submittedName>
</protein>